<reference evidence="2" key="1">
    <citation type="submission" date="2022-06" db="EMBL/GenBank/DDBJ databases">
        <title>Complete genome sequences of two strains of the flax pathogen Septoria linicola.</title>
        <authorList>
            <person name="Lapalu N."/>
            <person name="Simon A."/>
            <person name="Demenou B."/>
            <person name="Paumier D."/>
            <person name="Guillot M.-P."/>
            <person name="Gout L."/>
            <person name="Valade R."/>
        </authorList>
    </citation>
    <scope>NUCLEOTIDE SEQUENCE</scope>
    <source>
        <strain evidence="2">SE15195</strain>
    </source>
</reference>
<name>A0A9Q9BB02_9PEZI</name>
<dbReference type="EMBL" id="CP099431">
    <property type="protein sequence ID" value="USW59621.1"/>
    <property type="molecule type" value="Genomic_DNA"/>
</dbReference>
<sequence>MKKLLLSEYSTHQRAAAWPALAHPPRAAHCTVTRPSPTPKPSPAANTVSNGLPTPTLFMNSPSRNASTLSVSQHQTAQASVDIKKHPIGRHQPALSRFRDETDNFYSAGAEDDGDNSLQVSAVVVLFLRLARLRQSQ</sequence>
<proteinExistence type="predicted"/>
<organism evidence="2 3">
    <name type="scientific">Septoria linicola</name>
    <dbReference type="NCBI Taxonomy" id="215465"/>
    <lineage>
        <taxon>Eukaryota</taxon>
        <taxon>Fungi</taxon>
        <taxon>Dikarya</taxon>
        <taxon>Ascomycota</taxon>
        <taxon>Pezizomycotina</taxon>
        <taxon>Dothideomycetes</taxon>
        <taxon>Dothideomycetidae</taxon>
        <taxon>Mycosphaerellales</taxon>
        <taxon>Mycosphaerellaceae</taxon>
        <taxon>Septoria</taxon>
    </lineage>
</organism>
<evidence type="ECO:0000313" key="3">
    <source>
        <dbReference type="Proteomes" id="UP001056384"/>
    </source>
</evidence>
<gene>
    <name evidence="2" type="ORF">Slin15195_G129400</name>
</gene>
<protein>
    <submittedName>
        <fullName evidence="2">Uncharacterized protein</fullName>
    </submittedName>
</protein>
<feature type="compositionally biased region" description="Polar residues" evidence="1">
    <location>
        <begin position="44"/>
        <end position="56"/>
    </location>
</feature>
<evidence type="ECO:0000313" key="2">
    <source>
        <dbReference type="EMBL" id="USW59621.1"/>
    </source>
</evidence>
<feature type="region of interest" description="Disordered" evidence="1">
    <location>
        <begin position="28"/>
        <end position="56"/>
    </location>
</feature>
<accession>A0A9Q9BB02</accession>
<keyword evidence="3" id="KW-1185">Reference proteome</keyword>
<evidence type="ECO:0000256" key="1">
    <source>
        <dbReference type="SAM" id="MobiDB-lite"/>
    </source>
</evidence>
<dbReference type="Proteomes" id="UP001056384">
    <property type="component" value="Chromosome 14"/>
</dbReference>
<dbReference type="AlphaFoldDB" id="A0A9Q9BB02"/>